<dbReference type="Proteomes" id="UP000004994">
    <property type="component" value="Chromosome 4"/>
</dbReference>
<proteinExistence type="predicted"/>
<dbReference type="InParanoid" id="K4BR46"/>
<sequence length="183" mass="20911">MDIFVEHTKEDQWNYDVVDYEGVPVLHDEEGLVDVDVIEKNNESDLTTKEYTQAKGKNVEYGVTSNVLAMFSSETKKDDFATSDEEMLSLHGDSDDENRKRSIVLNPTRDLEDPKFKFAVHMILSNSREFKYAVEVHAVIQKRKSDLKRMKVQGIGQVVRCQATNGFIFAAKVIKMSLSLSRQ</sequence>
<dbReference type="Gramene" id="Solyc04g026040.1.1">
    <property type="protein sequence ID" value="Solyc04g026040.1.1"/>
    <property type="gene ID" value="Solyc04g026040.1"/>
</dbReference>
<reference evidence="1" key="1">
    <citation type="journal article" date="2012" name="Nature">
        <title>The tomato genome sequence provides insights into fleshy fruit evolution.</title>
        <authorList>
            <consortium name="Tomato Genome Consortium"/>
        </authorList>
    </citation>
    <scope>NUCLEOTIDE SEQUENCE [LARGE SCALE GENOMIC DNA]</scope>
    <source>
        <strain evidence="1">cv. Heinz 1706</strain>
    </source>
</reference>
<protein>
    <submittedName>
        <fullName evidence="1">Uncharacterized protein</fullName>
    </submittedName>
</protein>
<evidence type="ECO:0000313" key="2">
    <source>
        <dbReference type="Proteomes" id="UP000004994"/>
    </source>
</evidence>
<dbReference type="AlphaFoldDB" id="K4BR46"/>
<evidence type="ECO:0000313" key="1">
    <source>
        <dbReference type="EnsemblPlants" id="Solyc04g026040.1.1"/>
    </source>
</evidence>
<dbReference type="EnsemblPlants" id="Solyc04g026040.1.1">
    <property type="protein sequence ID" value="Solyc04g026040.1.1"/>
    <property type="gene ID" value="Solyc04g026040.1"/>
</dbReference>
<name>K4BR46_SOLLC</name>
<dbReference type="HOGENOM" id="CLU_1477557_0_0_1"/>
<reference evidence="1" key="2">
    <citation type="submission" date="2015-06" db="UniProtKB">
        <authorList>
            <consortium name="EnsemblPlants"/>
        </authorList>
    </citation>
    <scope>IDENTIFICATION</scope>
    <source>
        <strain evidence="1">cv. Heinz 1706</strain>
    </source>
</reference>
<keyword evidence="2" id="KW-1185">Reference proteome</keyword>
<organism evidence="1">
    <name type="scientific">Solanum lycopersicum</name>
    <name type="common">Tomato</name>
    <name type="synonym">Lycopersicon esculentum</name>
    <dbReference type="NCBI Taxonomy" id="4081"/>
    <lineage>
        <taxon>Eukaryota</taxon>
        <taxon>Viridiplantae</taxon>
        <taxon>Streptophyta</taxon>
        <taxon>Embryophyta</taxon>
        <taxon>Tracheophyta</taxon>
        <taxon>Spermatophyta</taxon>
        <taxon>Magnoliopsida</taxon>
        <taxon>eudicotyledons</taxon>
        <taxon>Gunneridae</taxon>
        <taxon>Pentapetalae</taxon>
        <taxon>asterids</taxon>
        <taxon>lamiids</taxon>
        <taxon>Solanales</taxon>
        <taxon>Solanaceae</taxon>
        <taxon>Solanoideae</taxon>
        <taxon>Solaneae</taxon>
        <taxon>Solanum</taxon>
        <taxon>Solanum subgen. Lycopersicon</taxon>
    </lineage>
</organism>
<accession>K4BR46</accession>
<dbReference type="PaxDb" id="4081-Solyc04g026040.1.1"/>